<protein>
    <submittedName>
        <fullName evidence="1">Uncharacterized protein</fullName>
    </submittedName>
</protein>
<name>A0ACC3CH20_PYRYE</name>
<evidence type="ECO:0000313" key="1">
    <source>
        <dbReference type="EMBL" id="KAK1869477.1"/>
    </source>
</evidence>
<accession>A0ACC3CH20</accession>
<gene>
    <name evidence="1" type="ORF">I4F81_011953</name>
</gene>
<comment type="caution">
    <text evidence="1">The sequence shown here is derived from an EMBL/GenBank/DDBJ whole genome shotgun (WGS) entry which is preliminary data.</text>
</comment>
<evidence type="ECO:0000313" key="2">
    <source>
        <dbReference type="Proteomes" id="UP000798662"/>
    </source>
</evidence>
<organism evidence="1 2">
    <name type="scientific">Pyropia yezoensis</name>
    <name type="common">Susabi-nori</name>
    <name type="synonym">Porphyra yezoensis</name>
    <dbReference type="NCBI Taxonomy" id="2788"/>
    <lineage>
        <taxon>Eukaryota</taxon>
        <taxon>Rhodophyta</taxon>
        <taxon>Bangiophyceae</taxon>
        <taxon>Bangiales</taxon>
        <taxon>Bangiaceae</taxon>
        <taxon>Pyropia</taxon>
    </lineage>
</organism>
<dbReference type="EMBL" id="CM020620">
    <property type="protein sequence ID" value="KAK1869477.1"/>
    <property type="molecule type" value="Genomic_DNA"/>
</dbReference>
<keyword evidence="2" id="KW-1185">Reference proteome</keyword>
<reference evidence="1" key="1">
    <citation type="submission" date="2019-11" db="EMBL/GenBank/DDBJ databases">
        <title>Nori genome reveals adaptations in red seaweeds to the harsh intertidal environment.</title>
        <authorList>
            <person name="Wang D."/>
            <person name="Mao Y."/>
        </authorList>
    </citation>
    <scope>NUCLEOTIDE SEQUENCE</scope>
    <source>
        <tissue evidence="1">Gametophyte</tissue>
    </source>
</reference>
<sequence>MRVSVRAIQRGGLRVKATLVSMSWGLTGDGGKAPNGAVVPAHYPYGVDVALHLDAADGWQVEPRDPAPGATHCPGVTEVVGKKGTYVESTRSAQGRATAAVSAKDGPSVNAHRRQRAATTGRATTDFTATVAKAAWAWHQAVVPPCGATLEMRLTTWADGSLWELGDAAATERGLPTGLEGRSGTLRGPVGAVKWRLFPPEGLGGNVFFVFDA</sequence>
<proteinExistence type="predicted"/>
<dbReference type="Proteomes" id="UP000798662">
    <property type="component" value="Chromosome 3"/>
</dbReference>